<evidence type="ECO:0008006" key="3">
    <source>
        <dbReference type="Google" id="ProtNLM"/>
    </source>
</evidence>
<protein>
    <recommendedName>
        <fullName evidence="3">DUF4136 domain-containing protein</fullName>
    </recommendedName>
</protein>
<evidence type="ECO:0000313" key="1">
    <source>
        <dbReference type="EMBL" id="ARN74249.1"/>
    </source>
</evidence>
<gene>
    <name evidence="1" type="ORF">BST96_09030</name>
</gene>
<proteinExistence type="predicted"/>
<evidence type="ECO:0000313" key="2">
    <source>
        <dbReference type="Proteomes" id="UP000193450"/>
    </source>
</evidence>
<dbReference type="STRING" id="716816.BST96_09030"/>
<name>A0A1X9NFE3_9GAMM</name>
<accession>A0A1X9NFE3</accession>
<reference evidence="1 2" key="1">
    <citation type="submission" date="2016-11" db="EMBL/GenBank/DDBJ databases">
        <title>Trade-off between light-utilization and light-protection in marine flavobacteria.</title>
        <authorList>
            <person name="Kumagai Y."/>
        </authorList>
    </citation>
    <scope>NUCLEOTIDE SEQUENCE [LARGE SCALE GENOMIC DNA]</scope>
    <source>
        <strain evidence="1 2">NBRC 107125</strain>
    </source>
</reference>
<dbReference type="Proteomes" id="UP000193450">
    <property type="component" value="Chromosome"/>
</dbReference>
<organism evidence="1 2">
    <name type="scientific">Oceanicoccus sagamiensis</name>
    <dbReference type="NCBI Taxonomy" id="716816"/>
    <lineage>
        <taxon>Bacteria</taxon>
        <taxon>Pseudomonadati</taxon>
        <taxon>Pseudomonadota</taxon>
        <taxon>Gammaproteobacteria</taxon>
        <taxon>Cellvibrionales</taxon>
        <taxon>Spongiibacteraceae</taxon>
        <taxon>Oceanicoccus</taxon>
    </lineage>
</organism>
<dbReference type="EMBL" id="CP019343">
    <property type="protein sequence ID" value="ARN74249.1"/>
    <property type="molecule type" value="Genomic_DNA"/>
</dbReference>
<keyword evidence="2" id="KW-1185">Reference proteome</keyword>
<sequence>MVIAVSLLAACGTTSDITGTWVEPSIKDKDLEGVLVVAVTEEREARVNFEDAYTQALKEKGVRAVASHTLVPGKLNKTKKEQVINAAKKSDLDTILVSHYAGTIEEPVFHQGRNYYDVVPAYGGYDYGRFGGYYGRVVKVGSSPDVWTSNKFVILVSDLYETATEEPLWQATSQTVNPDDRTELRNAIITAFVGQMEKQGLVK</sequence>
<dbReference type="AlphaFoldDB" id="A0A1X9NFE3"/>
<dbReference type="KEGG" id="osg:BST96_09030"/>